<reference evidence="1 2" key="1">
    <citation type="submission" date="2018-01" db="EMBL/GenBank/DDBJ databases">
        <title>A novel member of the phylum Bacteroidetes isolated from glacier ice.</title>
        <authorList>
            <person name="Liu Q."/>
            <person name="Xin Y.-H."/>
        </authorList>
    </citation>
    <scope>NUCLEOTIDE SEQUENCE [LARGE SCALE GENOMIC DNA]</scope>
    <source>
        <strain evidence="1 2">RB1R16</strain>
    </source>
</reference>
<dbReference type="RefSeq" id="WP_105037698.1">
    <property type="nucleotide sequence ID" value="NZ_PPSL01000001.1"/>
</dbReference>
<dbReference type="Pfam" id="PF08889">
    <property type="entry name" value="WbqC"/>
    <property type="match status" value="1"/>
</dbReference>
<proteinExistence type="predicted"/>
<sequence>MQVVSSFLPFAPISWWAHVIDATLITFDRAEHFEKMSYRNKYRISGANNPIQLSIPLVNGREQRSAMSAVQIFNDGKWQIQHWRTLVSVYKQTPYWEFYEQGLQSIFERSDTSLTDFNNDTYKWVAQQLKLKTTVEESGQYLAAYPETIQDIRKIKPHKSGEQLTEFPRYYQVFEDRIGFLPDLSILDLLFSEGPHTASWIRIHRNELIGIV</sequence>
<comment type="caution">
    <text evidence="1">The sequence shown here is derived from an EMBL/GenBank/DDBJ whole genome shotgun (WGS) entry which is preliminary data.</text>
</comment>
<accession>A0A2S7T1I6</accession>
<protein>
    <recommendedName>
        <fullName evidence="3">WbqC family protein</fullName>
    </recommendedName>
</protein>
<evidence type="ECO:0000313" key="1">
    <source>
        <dbReference type="EMBL" id="PQJ12814.1"/>
    </source>
</evidence>
<dbReference type="Proteomes" id="UP000239872">
    <property type="component" value="Unassembled WGS sequence"/>
</dbReference>
<dbReference type="InterPro" id="IPR014985">
    <property type="entry name" value="WbqC"/>
</dbReference>
<evidence type="ECO:0000313" key="2">
    <source>
        <dbReference type="Proteomes" id="UP000239872"/>
    </source>
</evidence>
<organism evidence="1 2">
    <name type="scientific">Flavipsychrobacter stenotrophus</name>
    <dbReference type="NCBI Taxonomy" id="2077091"/>
    <lineage>
        <taxon>Bacteria</taxon>
        <taxon>Pseudomonadati</taxon>
        <taxon>Bacteroidota</taxon>
        <taxon>Chitinophagia</taxon>
        <taxon>Chitinophagales</taxon>
        <taxon>Chitinophagaceae</taxon>
        <taxon>Flavipsychrobacter</taxon>
    </lineage>
</organism>
<gene>
    <name evidence="1" type="ORF">CJD36_003455</name>
</gene>
<keyword evidence="2" id="KW-1185">Reference proteome</keyword>
<evidence type="ECO:0008006" key="3">
    <source>
        <dbReference type="Google" id="ProtNLM"/>
    </source>
</evidence>
<dbReference type="EMBL" id="PPSL01000001">
    <property type="protein sequence ID" value="PQJ12814.1"/>
    <property type="molecule type" value="Genomic_DNA"/>
</dbReference>
<name>A0A2S7T1I6_9BACT</name>
<dbReference type="AlphaFoldDB" id="A0A2S7T1I6"/>